<reference evidence="2" key="1">
    <citation type="journal article" date="2014" name="Int. J. Syst. Evol. Microbiol.">
        <title>Complete genome sequence of Corynebacterium casei LMG S-19264T (=DSM 44701T), isolated from a smear-ripened cheese.</title>
        <authorList>
            <consortium name="US DOE Joint Genome Institute (JGI-PGF)"/>
            <person name="Walter F."/>
            <person name="Albersmeier A."/>
            <person name="Kalinowski J."/>
            <person name="Ruckert C."/>
        </authorList>
    </citation>
    <scope>NUCLEOTIDE SEQUENCE</scope>
    <source>
        <strain evidence="2">JCM 3090</strain>
    </source>
</reference>
<reference evidence="2" key="2">
    <citation type="submission" date="2020-09" db="EMBL/GenBank/DDBJ databases">
        <authorList>
            <person name="Sun Q."/>
            <person name="Ohkuma M."/>
        </authorList>
    </citation>
    <scope>NUCLEOTIDE SEQUENCE</scope>
    <source>
        <strain evidence="2">JCM 3090</strain>
    </source>
</reference>
<feature type="region of interest" description="Disordered" evidence="1">
    <location>
        <begin position="361"/>
        <end position="403"/>
    </location>
</feature>
<organism evidence="2 3">
    <name type="scientific">Pilimelia anulata</name>
    <dbReference type="NCBI Taxonomy" id="53371"/>
    <lineage>
        <taxon>Bacteria</taxon>
        <taxon>Bacillati</taxon>
        <taxon>Actinomycetota</taxon>
        <taxon>Actinomycetes</taxon>
        <taxon>Micromonosporales</taxon>
        <taxon>Micromonosporaceae</taxon>
        <taxon>Pilimelia</taxon>
    </lineage>
</organism>
<keyword evidence="3" id="KW-1185">Reference proteome</keyword>
<name>A0A8J3FCS7_9ACTN</name>
<accession>A0A8J3FCS7</accession>
<feature type="compositionally biased region" description="Low complexity" evidence="1">
    <location>
        <begin position="363"/>
        <end position="390"/>
    </location>
</feature>
<protein>
    <submittedName>
        <fullName evidence="2">Uncharacterized protein</fullName>
    </submittedName>
</protein>
<comment type="caution">
    <text evidence="2">The sequence shown here is derived from an EMBL/GenBank/DDBJ whole genome shotgun (WGS) entry which is preliminary data.</text>
</comment>
<dbReference type="EMBL" id="BMQB01000011">
    <property type="protein sequence ID" value="GGK07136.1"/>
    <property type="molecule type" value="Genomic_DNA"/>
</dbReference>
<proteinExistence type="predicted"/>
<dbReference type="AlphaFoldDB" id="A0A8J3FCS7"/>
<sequence>MSDELLDAAAARLAGPAADAARARLRALADREPVLRAGILAALDERPGPERWRELLAEWAARAPAVRAQLAEPPAGAAPAQHIHAEHDGTVFALGQGHLAVHYHSPPADPPADPAAGRRRRAGRIGAAGAGAGAVGGGIAAAQGGAGALAPAAGALGGGAGSAAGSAAAGAAAGGAGSAAAGGAGTAAVAGGASAAGGSVAGGAASVAGSALAGTTKLVVIATLATTGAGGLAYVGYRAYDRTTCAAAADGPDDEAVRRAALRTANDSFRFAITAGPHRLDGVRSAAAGTFRLSGAAPADGAVLGDDLYLVGAGGAATAKLSVAGLAAADPRRLGARPLAPAEALDRIRTIRRDGCRYRGTLAADRAGGPRPAGATASPSPAARPSPTGTAGDGGGDPPFSALVDERGRLASIELGRAGTAAHTAARYDGFGLPVAVARPSEPPRPWRDLLGFWMTGTQPGRQYYFRIDGESVHHGPNGGDVGNRICVGPTAELRAGPRVRLLCRFANSGDPGSAVTAEFTMVGGDLRVAGPEPIGGTYRRQR</sequence>
<evidence type="ECO:0000313" key="3">
    <source>
        <dbReference type="Proteomes" id="UP000649739"/>
    </source>
</evidence>
<evidence type="ECO:0000313" key="2">
    <source>
        <dbReference type="EMBL" id="GGK07136.1"/>
    </source>
</evidence>
<dbReference type="Proteomes" id="UP000649739">
    <property type="component" value="Unassembled WGS sequence"/>
</dbReference>
<gene>
    <name evidence="2" type="ORF">GCM10010123_41190</name>
</gene>
<evidence type="ECO:0000256" key="1">
    <source>
        <dbReference type="SAM" id="MobiDB-lite"/>
    </source>
</evidence>
<dbReference type="RefSeq" id="WP_189171851.1">
    <property type="nucleotide sequence ID" value="NZ_BMQB01000011.1"/>
</dbReference>